<dbReference type="InterPro" id="IPR029044">
    <property type="entry name" value="Nucleotide-diphossugar_trans"/>
</dbReference>
<dbReference type="SUPFAM" id="SSF53448">
    <property type="entry name" value="Nucleotide-diphospho-sugar transferases"/>
    <property type="match status" value="1"/>
</dbReference>
<sequence>MPRAYAISPAKAPRRDYNAHGIFIRQNEIRVRNDGKATSVIYDLTHNVFYLRHDKTKVKTIIEQFPEKTYSIDPAGRLKKATVPSPAPAAPSEQYTGIQALGVDLKWDSAPIKLSPETKHSIPRKITSIWVGKNDISDDIVRNLQNNALQAKEFPRPHDFKLYLSSRDEGAYQRNMERLQRLAKNVVVINLEFTDYYHAFSQTKNYDHYLAAIDGNGGKATNFASACDVIRLDLLNRRGGLYMDVDDTLFIPPGTFELKTHPEGLILSTPVYHDALNVQGKYPNSNWGTHANNPTLAAMLEESYQRYLSHRELYRQRPPLLQMSSLSAAMRPRCRMSAGPNFSTM</sequence>
<dbReference type="AlphaFoldDB" id="A0AAU7Q6Q0"/>
<accession>A0AAU7Q6Q0</accession>
<dbReference type="InterPro" id="IPR007577">
    <property type="entry name" value="GlycoTrfase_DXD_sugar-bd_CS"/>
</dbReference>
<proteinExistence type="predicted"/>
<organism evidence="1">
    <name type="scientific">Acerihabitans sp. KWT182</name>
    <dbReference type="NCBI Taxonomy" id="3157919"/>
    <lineage>
        <taxon>Bacteria</taxon>
        <taxon>Pseudomonadati</taxon>
        <taxon>Pseudomonadota</taxon>
        <taxon>Gammaproteobacteria</taxon>
        <taxon>Enterobacterales</taxon>
        <taxon>Pectobacteriaceae</taxon>
        <taxon>Acerihabitans</taxon>
    </lineage>
</organism>
<reference evidence="1" key="1">
    <citation type="submission" date="2024-06" db="EMBL/GenBank/DDBJ databases">
        <authorList>
            <person name="Coelho C."/>
            <person name="Bento M."/>
            <person name="Garcia E."/>
            <person name="Camelo A."/>
            <person name="Brandao I."/>
            <person name="Espirito Santo C."/>
            <person name="Trovao J."/>
            <person name="Verissimo A."/>
            <person name="Costa J."/>
            <person name="Tiago I."/>
        </authorList>
    </citation>
    <scope>NUCLEOTIDE SEQUENCE</scope>
    <source>
        <strain evidence="1">KWT182</strain>
    </source>
</reference>
<dbReference type="EMBL" id="CP157947">
    <property type="protein sequence ID" value="XBS68812.1"/>
    <property type="molecule type" value="Genomic_DNA"/>
</dbReference>
<protein>
    <submittedName>
        <fullName evidence="1">Glycosyltransferase</fullName>
    </submittedName>
</protein>
<dbReference type="Gene3D" id="3.90.550.20">
    <property type="match status" value="1"/>
</dbReference>
<gene>
    <name evidence="1" type="ORF">ABK905_19880</name>
</gene>
<name>A0AAU7Q6Q0_9GAMM</name>
<dbReference type="Pfam" id="PF04488">
    <property type="entry name" value="Gly_transf_sug"/>
    <property type="match status" value="1"/>
</dbReference>
<evidence type="ECO:0000313" key="1">
    <source>
        <dbReference type="EMBL" id="XBS68812.1"/>
    </source>
</evidence>